<gene>
    <name evidence="1" type="ORF">SAMN04488055_2463</name>
</gene>
<evidence type="ECO:0000313" key="1">
    <source>
        <dbReference type="EMBL" id="SIN99896.1"/>
    </source>
</evidence>
<sequence length="173" mass="19467">MNLMYKLALLCILMIACGSPSESSKVKKVPDSVTMIPTDTMIQTTDTSIIPSLVESWKAYEAFNGKYALDVKLLQQHPLKSRLKAILGEDEKDFMLRYKVTPPIEVESGILFNEGCKPHDCTVDEAAIAIDMRKDVIYVGIARNKAVKLFGERGDSAYPEKLLQWMMKFEEGK</sequence>
<dbReference type="STRING" id="536979.SAMN04488055_2463"/>
<evidence type="ECO:0008006" key="3">
    <source>
        <dbReference type="Google" id="ProtNLM"/>
    </source>
</evidence>
<organism evidence="1 2">
    <name type="scientific">Chitinophaga niabensis</name>
    <dbReference type="NCBI Taxonomy" id="536979"/>
    <lineage>
        <taxon>Bacteria</taxon>
        <taxon>Pseudomonadati</taxon>
        <taxon>Bacteroidota</taxon>
        <taxon>Chitinophagia</taxon>
        <taxon>Chitinophagales</taxon>
        <taxon>Chitinophagaceae</taxon>
        <taxon>Chitinophaga</taxon>
    </lineage>
</organism>
<reference evidence="1 2" key="1">
    <citation type="submission" date="2016-11" db="EMBL/GenBank/DDBJ databases">
        <authorList>
            <person name="Jaros S."/>
            <person name="Januszkiewicz K."/>
            <person name="Wedrychowicz H."/>
        </authorList>
    </citation>
    <scope>NUCLEOTIDE SEQUENCE [LARGE SCALE GENOMIC DNA]</scope>
    <source>
        <strain evidence="1 2">DSM 24787</strain>
    </source>
</reference>
<protein>
    <recommendedName>
        <fullName evidence="3">Inhibitor of vertebrate lysozyme (Ivy)</fullName>
    </recommendedName>
</protein>
<dbReference type="PROSITE" id="PS51257">
    <property type="entry name" value="PROKAR_LIPOPROTEIN"/>
    <property type="match status" value="1"/>
</dbReference>
<name>A0A1N6FX08_9BACT</name>
<dbReference type="EMBL" id="FSRA01000001">
    <property type="protein sequence ID" value="SIN99896.1"/>
    <property type="molecule type" value="Genomic_DNA"/>
</dbReference>
<dbReference type="Proteomes" id="UP000185003">
    <property type="component" value="Unassembled WGS sequence"/>
</dbReference>
<evidence type="ECO:0000313" key="2">
    <source>
        <dbReference type="Proteomes" id="UP000185003"/>
    </source>
</evidence>
<keyword evidence="2" id="KW-1185">Reference proteome</keyword>
<accession>A0A1N6FX08</accession>
<dbReference type="AlphaFoldDB" id="A0A1N6FX08"/>
<proteinExistence type="predicted"/>